<dbReference type="Proteomes" id="UP000315995">
    <property type="component" value="Chromosome"/>
</dbReference>
<feature type="domain" description="Helix-hairpin-helix DNA-binding motif class 1" evidence="1">
    <location>
        <begin position="31"/>
        <end position="50"/>
    </location>
</feature>
<proteinExistence type="predicted"/>
<protein>
    <submittedName>
        <fullName evidence="2">Helix-hairpin-helix domain-containing protein</fullName>
    </submittedName>
</protein>
<dbReference type="InterPro" id="IPR003583">
    <property type="entry name" value="Hlx-hairpin-Hlx_DNA-bd_motif"/>
</dbReference>
<dbReference type="EMBL" id="CP041186">
    <property type="protein sequence ID" value="QDG53288.1"/>
    <property type="molecule type" value="Genomic_DNA"/>
</dbReference>
<dbReference type="SUPFAM" id="SSF47781">
    <property type="entry name" value="RuvA domain 2-like"/>
    <property type="match status" value="1"/>
</dbReference>
<name>A0A4Y6PY82_PERCE</name>
<dbReference type="AlphaFoldDB" id="A0A4Y6PY82"/>
<dbReference type="OrthoDB" id="5296317at2"/>
<feature type="domain" description="Helix-hairpin-helix DNA-binding motif class 1" evidence="1">
    <location>
        <begin position="61"/>
        <end position="80"/>
    </location>
</feature>
<dbReference type="GO" id="GO:0006281">
    <property type="term" value="P:DNA repair"/>
    <property type="evidence" value="ECO:0007669"/>
    <property type="project" value="InterPro"/>
</dbReference>
<gene>
    <name evidence="2" type="ORF">FIV42_21835</name>
</gene>
<dbReference type="GO" id="GO:0015628">
    <property type="term" value="P:protein secretion by the type II secretion system"/>
    <property type="evidence" value="ECO:0007669"/>
    <property type="project" value="TreeGrafter"/>
</dbReference>
<sequence>MTSSQEPRRGSEETGLPAGFEKMNLNDATRDDLLAIEGIGEATAERLLDYRQDIGPFRSFDELTNIPTVTSEKIELLERHFSIGIS</sequence>
<organism evidence="2 3">
    <name type="scientific">Persicimonas caeni</name>
    <dbReference type="NCBI Taxonomy" id="2292766"/>
    <lineage>
        <taxon>Bacteria</taxon>
        <taxon>Deltaproteobacteria</taxon>
        <taxon>Bradymonadales</taxon>
        <taxon>Bradymonadaceae</taxon>
        <taxon>Persicimonas</taxon>
    </lineage>
</organism>
<evidence type="ECO:0000313" key="2">
    <source>
        <dbReference type="EMBL" id="QDG53288.1"/>
    </source>
</evidence>
<dbReference type="SMART" id="SM00278">
    <property type="entry name" value="HhH1"/>
    <property type="match status" value="2"/>
</dbReference>
<accession>A0A5B8Y9M8</accession>
<dbReference type="Gene3D" id="1.10.150.320">
    <property type="entry name" value="Photosystem II 12 kDa extrinsic protein"/>
    <property type="match status" value="1"/>
</dbReference>
<keyword evidence="3" id="KW-1185">Reference proteome</keyword>
<evidence type="ECO:0000313" key="3">
    <source>
        <dbReference type="Proteomes" id="UP000315995"/>
    </source>
</evidence>
<dbReference type="Pfam" id="PF12836">
    <property type="entry name" value="HHH_3"/>
    <property type="match status" value="1"/>
</dbReference>
<reference evidence="2 3" key="1">
    <citation type="submission" date="2019-06" db="EMBL/GenBank/DDBJ databases">
        <title>Persicimonas caeni gen. nov., sp. nov., a predatory bacterium isolated from solar saltern.</title>
        <authorList>
            <person name="Wang S."/>
        </authorList>
    </citation>
    <scope>NUCLEOTIDE SEQUENCE [LARGE SCALE GENOMIC DNA]</scope>
    <source>
        <strain evidence="2 3">YN101</strain>
    </source>
</reference>
<dbReference type="GO" id="GO:0003677">
    <property type="term" value="F:DNA binding"/>
    <property type="evidence" value="ECO:0007669"/>
    <property type="project" value="InterPro"/>
</dbReference>
<evidence type="ECO:0000259" key="1">
    <source>
        <dbReference type="SMART" id="SM00278"/>
    </source>
</evidence>
<dbReference type="PANTHER" id="PTHR21180:SF32">
    <property type="entry name" value="ENDONUCLEASE_EXONUCLEASE_PHOSPHATASE FAMILY DOMAIN-CONTAINING PROTEIN 1"/>
    <property type="match status" value="1"/>
</dbReference>
<dbReference type="GO" id="GO:0015627">
    <property type="term" value="C:type II protein secretion system complex"/>
    <property type="evidence" value="ECO:0007669"/>
    <property type="project" value="TreeGrafter"/>
</dbReference>
<dbReference type="InterPro" id="IPR051675">
    <property type="entry name" value="Endo/Exo/Phosphatase_dom_1"/>
</dbReference>
<dbReference type="PANTHER" id="PTHR21180">
    <property type="entry name" value="ENDONUCLEASE/EXONUCLEASE/PHOSPHATASE FAMILY DOMAIN-CONTAINING PROTEIN 1"/>
    <property type="match status" value="1"/>
</dbReference>
<accession>A0A4Y6PY82</accession>
<dbReference type="InterPro" id="IPR010994">
    <property type="entry name" value="RuvA_2-like"/>
</dbReference>
<dbReference type="RefSeq" id="WP_141199749.1">
    <property type="nucleotide sequence ID" value="NZ_CP041186.1"/>
</dbReference>